<dbReference type="InterPro" id="IPR051912">
    <property type="entry name" value="Alkylbase_DNA_Glycosylase/TA"/>
</dbReference>
<keyword evidence="6" id="KW-1185">Reference proteome</keyword>
<keyword evidence="2" id="KW-0234">DNA repair</keyword>
<evidence type="ECO:0000256" key="1">
    <source>
        <dbReference type="ARBA" id="ARBA00022763"/>
    </source>
</evidence>
<dbReference type="Gene3D" id="1.10.340.30">
    <property type="entry name" value="Hypothetical protein, domain 2"/>
    <property type="match status" value="1"/>
</dbReference>
<dbReference type="PANTHER" id="PTHR43003">
    <property type="entry name" value="DNA-3-METHYLADENINE GLYCOSYLASE"/>
    <property type="match status" value="1"/>
</dbReference>
<organism evidence="5 6">
    <name type="scientific">Tetraparma gracilis</name>
    <dbReference type="NCBI Taxonomy" id="2962635"/>
    <lineage>
        <taxon>Eukaryota</taxon>
        <taxon>Sar</taxon>
        <taxon>Stramenopiles</taxon>
        <taxon>Ochrophyta</taxon>
        <taxon>Bolidophyceae</taxon>
        <taxon>Parmales</taxon>
        <taxon>Triparmaceae</taxon>
        <taxon>Tetraparma</taxon>
    </lineage>
</organism>
<evidence type="ECO:0000313" key="5">
    <source>
        <dbReference type="EMBL" id="GMI50754.1"/>
    </source>
</evidence>
<evidence type="ECO:0000256" key="2">
    <source>
        <dbReference type="ARBA" id="ARBA00023204"/>
    </source>
</evidence>
<protein>
    <recommendedName>
        <fullName evidence="4">HhH-GPD domain-containing protein</fullName>
    </recommendedName>
</protein>
<dbReference type="Proteomes" id="UP001165060">
    <property type="component" value="Unassembled WGS sequence"/>
</dbReference>
<evidence type="ECO:0000259" key="4">
    <source>
        <dbReference type="SMART" id="SM00478"/>
    </source>
</evidence>
<accession>A0ABQ6N8R0</accession>
<comment type="caution">
    <text evidence="5">The sequence shown here is derived from an EMBL/GenBank/DDBJ whole genome shotgun (WGS) entry which is preliminary data.</text>
</comment>
<feature type="region of interest" description="Disordered" evidence="3">
    <location>
        <begin position="1"/>
        <end position="48"/>
    </location>
</feature>
<dbReference type="SUPFAM" id="SSF48150">
    <property type="entry name" value="DNA-glycosylase"/>
    <property type="match status" value="1"/>
</dbReference>
<dbReference type="Gene3D" id="1.10.1670.40">
    <property type="match status" value="1"/>
</dbReference>
<keyword evidence="1" id="KW-0227">DNA damage</keyword>
<dbReference type="SMART" id="SM00478">
    <property type="entry name" value="ENDO3c"/>
    <property type="match status" value="1"/>
</dbReference>
<evidence type="ECO:0000256" key="3">
    <source>
        <dbReference type="SAM" id="MobiDB-lite"/>
    </source>
</evidence>
<reference evidence="5 6" key="1">
    <citation type="journal article" date="2023" name="Commun. Biol.">
        <title>Genome analysis of Parmales, the sister group of diatoms, reveals the evolutionary specialization of diatoms from phago-mixotrophs to photoautotrophs.</title>
        <authorList>
            <person name="Ban H."/>
            <person name="Sato S."/>
            <person name="Yoshikawa S."/>
            <person name="Yamada K."/>
            <person name="Nakamura Y."/>
            <person name="Ichinomiya M."/>
            <person name="Sato N."/>
            <person name="Blanc-Mathieu R."/>
            <person name="Endo H."/>
            <person name="Kuwata A."/>
            <person name="Ogata H."/>
        </authorList>
    </citation>
    <scope>NUCLEOTIDE SEQUENCE [LARGE SCALE GENOMIC DNA]</scope>
</reference>
<feature type="domain" description="HhH-GPD" evidence="4">
    <location>
        <begin position="99"/>
        <end position="275"/>
    </location>
</feature>
<gene>
    <name evidence="5" type="ORF">TeGR_g6976</name>
</gene>
<feature type="compositionally biased region" description="Low complexity" evidence="3">
    <location>
        <begin position="1"/>
        <end position="13"/>
    </location>
</feature>
<dbReference type="InterPro" id="IPR003265">
    <property type="entry name" value="HhH-GPD_domain"/>
</dbReference>
<sequence>MSGKRAAAAVARAAKPDLAKTEPPARTPVRTKADWHELQDSDGDPSLPFSLPSAMKLTNKSPEMSEILSEFGPPLLFTSPPSSARAARTHFQSLCYTIFSQQVADSAAASMYAKFEKAYPDPTPGAVLASVGWTGGSALPAKRKDIVAACSSFESVRGDVIGTSGGKLASIVGAAVLWPELDALLGAEPVDCEALRGKLVSINGIGGWTVDMVLLFKFRLPDIWPVGDLAFRRGLAATFGLPRDISENNKADLAKMNEIGEQFKGYRSLVAVLMYKVYDAGKAEERKNSPKKAKKPKKE</sequence>
<name>A0ABQ6N8R0_9STRA</name>
<dbReference type="PANTHER" id="PTHR43003:SF5">
    <property type="entry name" value="DNA-3-METHYLADENINE GLYCOSYLASE"/>
    <property type="match status" value="1"/>
</dbReference>
<evidence type="ECO:0000313" key="6">
    <source>
        <dbReference type="Proteomes" id="UP001165060"/>
    </source>
</evidence>
<proteinExistence type="predicted"/>
<dbReference type="EMBL" id="BRYB01006515">
    <property type="protein sequence ID" value="GMI50754.1"/>
    <property type="molecule type" value="Genomic_DNA"/>
</dbReference>
<dbReference type="InterPro" id="IPR011257">
    <property type="entry name" value="DNA_glycosylase"/>
</dbReference>